<dbReference type="SMART" id="SM00408">
    <property type="entry name" value="IGc2"/>
    <property type="match status" value="1"/>
</dbReference>
<dbReference type="GeneTree" id="ENSGT01100000263479"/>
<evidence type="ECO:0000256" key="2">
    <source>
        <dbReference type="ARBA" id="ARBA00023180"/>
    </source>
</evidence>
<dbReference type="GO" id="GO:1990782">
    <property type="term" value="F:protein tyrosine kinase binding"/>
    <property type="evidence" value="ECO:0007669"/>
    <property type="project" value="TreeGrafter"/>
</dbReference>
<dbReference type="FunFam" id="2.60.40.10:FF:000244">
    <property type="entry name" value="carcinoembryonic antigen-related cell adhesion molecule 16"/>
    <property type="match status" value="1"/>
</dbReference>
<dbReference type="InterPro" id="IPR003598">
    <property type="entry name" value="Ig_sub2"/>
</dbReference>
<dbReference type="InterPro" id="IPR007110">
    <property type="entry name" value="Ig-like_dom"/>
</dbReference>
<dbReference type="SMART" id="SM00409">
    <property type="entry name" value="IG"/>
    <property type="match status" value="2"/>
</dbReference>
<dbReference type="Pfam" id="PF07686">
    <property type="entry name" value="V-set"/>
    <property type="match status" value="1"/>
</dbReference>
<keyword evidence="2" id="KW-0325">Glycoprotein</keyword>
<dbReference type="GO" id="GO:0002682">
    <property type="term" value="P:regulation of immune system process"/>
    <property type="evidence" value="ECO:0007669"/>
    <property type="project" value="TreeGrafter"/>
</dbReference>
<dbReference type="PANTHER" id="PTHR44427:SF1">
    <property type="entry name" value="CARCINOEMBRYONIC ANTIGEN-RELATED CELL ADHESION MOLECULE 1"/>
    <property type="match status" value="1"/>
</dbReference>
<dbReference type="InterPro" id="IPR013098">
    <property type="entry name" value="Ig_I-set"/>
</dbReference>
<keyword evidence="3" id="KW-0393">Immunoglobulin domain</keyword>
<feature type="domain" description="Ig-like" evidence="5">
    <location>
        <begin position="146"/>
        <end position="226"/>
    </location>
</feature>
<evidence type="ECO:0000313" key="7">
    <source>
        <dbReference type="Proteomes" id="UP000694415"/>
    </source>
</evidence>
<comment type="similarity">
    <text evidence="4">Belongs to the immunoglobulin superfamily. CEA family.</text>
</comment>
<dbReference type="GO" id="GO:0007165">
    <property type="term" value="P:signal transduction"/>
    <property type="evidence" value="ECO:0007669"/>
    <property type="project" value="TreeGrafter"/>
</dbReference>
<dbReference type="InterPro" id="IPR013783">
    <property type="entry name" value="Ig-like_fold"/>
</dbReference>
<name>A0A8C6HF98_MUSSI</name>
<keyword evidence="7" id="KW-1185">Reference proteome</keyword>
<evidence type="ECO:0000256" key="3">
    <source>
        <dbReference type="ARBA" id="ARBA00023319"/>
    </source>
</evidence>
<dbReference type="PANTHER" id="PTHR44427">
    <property type="entry name" value="CARCINOEMBRYONIC ANTIGEN-RELATED CELL ADHESION MOLECULE 19"/>
    <property type="match status" value="1"/>
</dbReference>
<accession>A0A8C6HF98</accession>
<evidence type="ECO:0000256" key="1">
    <source>
        <dbReference type="ARBA" id="ARBA00022729"/>
    </source>
</evidence>
<dbReference type="InterPro" id="IPR036179">
    <property type="entry name" value="Ig-like_dom_sf"/>
</dbReference>
<dbReference type="Gene3D" id="2.60.40.10">
    <property type="entry name" value="Immunoglobulins"/>
    <property type="match status" value="2"/>
</dbReference>
<dbReference type="SMR" id="A0A8C6HF98"/>
<protein>
    <submittedName>
        <fullName evidence="6">CEA cell adhesion molecule 15</fullName>
    </submittedName>
</protein>
<evidence type="ECO:0000313" key="6">
    <source>
        <dbReference type="Ensembl" id="ENSMSIP00000020763.1"/>
    </source>
</evidence>
<reference evidence="6" key="2">
    <citation type="submission" date="2025-09" db="UniProtKB">
        <authorList>
            <consortium name="Ensembl"/>
        </authorList>
    </citation>
    <scope>IDENTIFICATION</scope>
</reference>
<dbReference type="AlphaFoldDB" id="A0A8C6HF98"/>
<dbReference type="InterPro" id="IPR003599">
    <property type="entry name" value="Ig_sub"/>
</dbReference>
<reference evidence="6" key="1">
    <citation type="submission" date="2025-08" db="UniProtKB">
        <authorList>
            <consortium name="Ensembl"/>
        </authorList>
    </citation>
    <scope>IDENTIFICATION</scope>
</reference>
<evidence type="ECO:0000256" key="4">
    <source>
        <dbReference type="ARBA" id="ARBA00038222"/>
    </source>
</evidence>
<proteinExistence type="inferred from homology"/>
<dbReference type="GO" id="GO:0005886">
    <property type="term" value="C:plasma membrane"/>
    <property type="evidence" value="ECO:0007669"/>
    <property type="project" value="TreeGrafter"/>
</dbReference>
<dbReference type="Ensembl" id="ENSMSIT00000026227.1">
    <property type="protein sequence ID" value="ENSMSIP00000020763.1"/>
    <property type="gene ID" value="ENSMSIG00000017658.1"/>
</dbReference>
<organism evidence="6 7">
    <name type="scientific">Mus spicilegus</name>
    <name type="common">Mound-building mouse</name>
    <dbReference type="NCBI Taxonomy" id="10103"/>
    <lineage>
        <taxon>Eukaryota</taxon>
        <taxon>Metazoa</taxon>
        <taxon>Chordata</taxon>
        <taxon>Craniata</taxon>
        <taxon>Vertebrata</taxon>
        <taxon>Euteleostomi</taxon>
        <taxon>Mammalia</taxon>
        <taxon>Eutheria</taxon>
        <taxon>Euarchontoglires</taxon>
        <taxon>Glires</taxon>
        <taxon>Rodentia</taxon>
        <taxon>Myomorpha</taxon>
        <taxon>Muroidea</taxon>
        <taxon>Muridae</taxon>
        <taxon>Murinae</taxon>
        <taxon>Mus</taxon>
        <taxon>Mus</taxon>
    </lineage>
</organism>
<dbReference type="Pfam" id="PF07679">
    <property type="entry name" value="I-set"/>
    <property type="match status" value="1"/>
</dbReference>
<dbReference type="SUPFAM" id="SSF48726">
    <property type="entry name" value="Immunoglobulin"/>
    <property type="match status" value="2"/>
</dbReference>
<keyword evidence="1" id="KW-0732">Signal</keyword>
<dbReference type="CDD" id="cd05741">
    <property type="entry name" value="IgV_CEACAM_like"/>
    <property type="match status" value="1"/>
</dbReference>
<dbReference type="PROSITE" id="PS50835">
    <property type="entry name" value="IG_LIKE"/>
    <property type="match status" value="1"/>
</dbReference>
<dbReference type="Proteomes" id="UP000694415">
    <property type="component" value="Unplaced"/>
</dbReference>
<dbReference type="GO" id="GO:0009986">
    <property type="term" value="C:cell surface"/>
    <property type="evidence" value="ECO:0007669"/>
    <property type="project" value="TreeGrafter"/>
</dbReference>
<dbReference type="InterPro" id="IPR050831">
    <property type="entry name" value="CEA_cell_adhesion"/>
</dbReference>
<evidence type="ECO:0000259" key="5">
    <source>
        <dbReference type="PROSITE" id="PS50835"/>
    </source>
</evidence>
<dbReference type="InterPro" id="IPR013106">
    <property type="entry name" value="Ig_V-set"/>
</dbReference>
<sequence>MGAETMESPSLFLCKGLLLTASLLICWNWSTAALLTSKEMRFSAAEGAKVLLSVPDQEENLLSFSWYKGKDVNENFTIAHYKKSSDSLQLGKKVSGREEIYKDGSMMLRAITLEDTGFYTLQTFKAHGQQEVTHVHLQVYKIVTKPYLQLNHTRLKRKSASILTCVSPDTGVDINWFFNYKPLNATERITLSPEKRELTISPVWRADVGIYLCEVSNSFSSKKSYPLLMALAYG</sequence>